<feature type="domain" description="Reverse transcriptase Ty1/copia-type" evidence="1">
    <location>
        <begin position="1"/>
        <end position="74"/>
    </location>
</feature>
<dbReference type="EMBL" id="BSXW01000452">
    <property type="protein sequence ID" value="GMF22864.1"/>
    <property type="molecule type" value="Genomic_DNA"/>
</dbReference>
<dbReference type="OrthoDB" id="114355at2759"/>
<dbReference type="InterPro" id="IPR013103">
    <property type="entry name" value="RVT_2"/>
</dbReference>
<evidence type="ECO:0000313" key="3">
    <source>
        <dbReference type="Proteomes" id="UP001165083"/>
    </source>
</evidence>
<gene>
    <name evidence="2" type="ORF">Plil01_000917400</name>
</gene>
<comment type="caution">
    <text evidence="2">The sequence shown here is derived from an EMBL/GenBank/DDBJ whole genome shotgun (WGS) entry which is preliminary data.</text>
</comment>
<dbReference type="Proteomes" id="UP001165083">
    <property type="component" value="Unassembled WGS sequence"/>
</dbReference>
<name>A0A9W6TZB8_9STRA</name>
<keyword evidence="3" id="KW-1185">Reference proteome</keyword>
<evidence type="ECO:0000259" key="1">
    <source>
        <dbReference type="Pfam" id="PF07727"/>
    </source>
</evidence>
<accession>A0A9W6TZB8</accession>
<sequence>MIIAAKTNKEIDEVKMALKSAFKMKELGEAKFILGMEFNHDRTTGTLMIKQTRYIDDVANRFNQQDAKAVVNPCESGMKLTKFQSPTTNAEREEMRTKPYRSLIGCLLYITTCHEQVGATVIWEDNQGAIGLASNAGYNARTKHVDIRHHFFRENVASAIIIVKYVSTTDQLADMLTKALGSKRLNTCSKDSTPGKYIVSKRVQHQSPSLVSMISSEYVDLPQSTIRLGSITKSYAERNFSSLIANRVALRLVQSSPWRMRECSGRAKTTNSIEFTFRSTSFYSHRLQASFAYSQLVMSPIYADTVKLVEDNYFHWKFNMRMKLSPKGLLAHIIKPEFDAVSDRSAPQWKTDDLKALGVIAGDASFTYQVYIRGATSAAESWRAI</sequence>
<organism evidence="2 3">
    <name type="scientific">Phytophthora lilii</name>
    <dbReference type="NCBI Taxonomy" id="2077276"/>
    <lineage>
        <taxon>Eukaryota</taxon>
        <taxon>Sar</taxon>
        <taxon>Stramenopiles</taxon>
        <taxon>Oomycota</taxon>
        <taxon>Peronosporomycetes</taxon>
        <taxon>Peronosporales</taxon>
        <taxon>Peronosporaceae</taxon>
        <taxon>Phytophthora</taxon>
    </lineage>
</organism>
<reference evidence="2" key="1">
    <citation type="submission" date="2023-04" db="EMBL/GenBank/DDBJ databases">
        <title>Phytophthora lilii NBRC 32176.</title>
        <authorList>
            <person name="Ichikawa N."/>
            <person name="Sato H."/>
            <person name="Tonouchi N."/>
        </authorList>
    </citation>
    <scope>NUCLEOTIDE SEQUENCE</scope>
    <source>
        <strain evidence="2">NBRC 32176</strain>
    </source>
</reference>
<evidence type="ECO:0000313" key="2">
    <source>
        <dbReference type="EMBL" id="GMF22864.1"/>
    </source>
</evidence>
<dbReference type="CDD" id="cd09272">
    <property type="entry name" value="RNase_HI_RT_Ty1"/>
    <property type="match status" value="1"/>
</dbReference>
<protein>
    <submittedName>
        <fullName evidence="2">Unnamed protein product</fullName>
    </submittedName>
</protein>
<dbReference type="Pfam" id="PF07727">
    <property type="entry name" value="RVT_2"/>
    <property type="match status" value="1"/>
</dbReference>
<dbReference type="AlphaFoldDB" id="A0A9W6TZB8"/>
<proteinExistence type="predicted"/>